<evidence type="ECO:0000313" key="2">
    <source>
        <dbReference type="Proteomes" id="UP001060170"/>
    </source>
</evidence>
<reference evidence="2" key="1">
    <citation type="journal article" date="2018" name="BMC Genomics">
        <title>Genomic insights into host adaptation between the wheat stripe rust pathogen (Puccinia striiformis f. sp. tritici) and the barley stripe rust pathogen (Puccinia striiformis f. sp. hordei).</title>
        <authorList>
            <person name="Xia C."/>
            <person name="Wang M."/>
            <person name="Yin C."/>
            <person name="Cornejo O.E."/>
            <person name="Hulbert S.H."/>
            <person name="Chen X."/>
        </authorList>
    </citation>
    <scope>NUCLEOTIDE SEQUENCE [LARGE SCALE GENOMIC DNA]</scope>
    <source>
        <strain evidence="2">93-210</strain>
    </source>
</reference>
<reference evidence="1 2" key="3">
    <citation type="journal article" date="2022" name="Microbiol. Spectr.">
        <title>Folding features and dynamics of 3D genome architecture in plant fungal pathogens.</title>
        <authorList>
            <person name="Xia C."/>
        </authorList>
    </citation>
    <scope>NUCLEOTIDE SEQUENCE [LARGE SCALE GENOMIC DNA]</scope>
    <source>
        <strain evidence="1 2">93-210</strain>
    </source>
</reference>
<organism evidence="1 2">
    <name type="scientific">Puccinia striiformis f. sp. tritici</name>
    <dbReference type="NCBI Taxonomy" id="168172"/>
    <lineage>
        <taxon>Eukaryota</taxon>
        <taxon>Fungi</taxon>
        <taxon>Dikarya</taxon>
        <taxon>Basidiomycota</taxon>
        <taxon>Pucciniomycotina</taxon>
        <taxon>Pucciniomycetes</taxon>
        <taxon>Pucciniales</taxon>
        <taxon>Pucciniaceae</taxon>
        <taxon>Puccinia</taxon>
    </lineage>
</organism>
<name>A0ACC0DUF3_9BASI</name>
<feature type="non-terminal residue" evidence="1">
    <location>
        <position position="1"/>
    </location>
</feature>
<comment type="caution">
    <text evidence="1">The sequence shown here is derived from an EMBL/GenBank/DDBJ whole genome shotgun (WGS) entry which is preliminary data.</text>
</comment>
<keyword evidence="2" id="KW-1185">Reference proteome</keyword>
<accession>A0ACC0DUF3</accession>
<dbReference type="Proteomes" id="UP001060170">
    <property type="component" value="Chromosome 15"/>
</dbReference>
<proteinExistence type="predicted"/>
<gene>
    <name evidence="1" type="ORF">MJO28_014611</name>
</gene>
<protein>
    <submittedName>
        <fullName evidence="1">Uncharacterized protein</fullName>
    </submittedName>
</protein>
<reference evidence="2" key="2">
    <citation type="journal article" date="2018" name="Mol. Plant Microbe Interact.">
        <title>Genome sequence resources for the wheat stripe rust pathogen (Puccinia striiformis f. sp. tritici) and the barley stripe rust pathogen (Puccinia striiformis f. sp. hordei).</title>
        <authorList>
            <person name="Xia C."/>
            <person name="Wang M."/>
            <person name="Yin C."/>
            <person name="Cornejo O.E."/>
            <person name="Hulbert S.H."/>
            <person name="Chen X."/>
        </authorList>
    </citation>
    <scope>NUCLEOTIDE SEQUENCE [LARGE SCALE GENOMIC DNA]</scope>
    <source>
        <strain evidence="2">93-210</strain>
    </source>
</reference>
<dbReference type="EMBL" id="CM045879">
    <property type="protein sequence ID" value="KAI7939032.1"/>
    <property type="molecule type" value="Genomic_DNA"/>
</dbReference>
<evidence type="ECO:0000313" key="1">
    <source>
        <dbReference type="EMBL" id="KAI7939032.1"/>
    </source>
</evidence>
<sequence>SYWAYLRASQHGFSKLISRLDWRTRTTDGSLVSFLFLCVLHTNDNLLMLNLLHDVVVGTSSPHQRKSTDQSHISCHLGCPILGTSNYGPGNSSDAGSKGYVPQAGLSGLDSLELSRDECSHRDNHISYFEQTHAILQLSPSISILIRLLLFVDWVE</sequence>